<feature type="non-terminal residue" evidence="1">
    <location>
        <position position="1"/>
    </location>
</feature>
<gene>
    <name evidence="1" type="ORF">DKM28_15740</name>
</gene>
<proteinExistence type="predicted"/>
<reference evidence="1 2" key="1">
    <citation type="submission" date="2018-05" db="EMBL/GenBank/DDBJ databases">
        <title>Methanosarcina gilichinskyana sp. nov., a novel methanogenic archaeon isolated from Holocene permafrost, North East Russia.</title>
        <authorList>
            <person name="Oshurkova V."/>
            <person name="Meer M."/>
            <person name="Bochkareva O."/>
            <person name="Shcherbakova V."/>
        </authorList>
    </citation>
    <scope>NUCLEOTIDE SEQUENCE [LARGE SCALE GENOMIC DNA]</scope>
    <source>
        <strain evidence="1 2">JL01</strain>
    </source>
</reference>
<dbReference type="EMBL" id="CP029709">
    <property type="protein sequence ID" value="QCR17266.1"/>
    <property type="molecule type" value="Genomic_DNA"/>
</dbReference>
<name>A0A4P8R1M0_METMZ</name>
<dbReference type="Proteomes" id="UP000300067">
    <property type="component" value="Chromosome"/>
</dbReference>
<evidence type="ECO:0000313" key="1">
    <source>
        <dbReference type="EMBL" id="QCR17266.1"/>
    </source>
</evidence>
<organism evidence="1 2">
    <name type="scientific">Methanosarcina mazei</name>
    <name type="common">Methanosarcina frisia</name>
    <dbReference type="NCBI Taxonomy" id="2209"/>
    <lineage>
        <taxon>Archaea</taxon>
        <taxon>Methanobacteriati</taxon>
        <taxon>Methanobacteriota</taxon>
        <taxon>Stenosarchaea group</taxon>
        <taxon>Methanomicrobia</taxon>
        <taxon>Methanosarcinales</taxon>
        <taxon>Methanosarcinaceae</taxon>
        <taxon>Methanosarcina</taxon>
    </lineage>
</organism>
<dbReference type="AlphaFoldDB" id="A0A4P8R1M0"/>
<sequence length="76" mass="9026">NKAVIGQIWRIHIVHGITEFTKLGVSHKISPLIKFIHIWYKNKFFIISCLLWQVFLKVRLLNQEQTLCIKIIIRSV</sequence>
<protein>
    <submittedName>
        <fullName evidence="1">Uncharacterized protein</fullName>
    </submittedName>
</protein>
<evidence type="ECO:0000313" key="2">
    <source>
        <dbReference type="Proteomes" id="UP000300067"/>
    </source>
</evidence>
<accession>A0A4P8R1M0</accession>